<dbReference type="SUPFAM" id="SSF58104">
    <property type="entry name" value="Methyl-accepting chemotaxis protein (MCP) signaling domain"/>
    <property type="match status" value="1"/>
</dbReference>
<dbReference type="Pfam" id="PF08448">
    <property type="entry name" value="PAS_4"/>
    <property type="match status" value="1"/>
</dbReference>
<evidence type="ECO:0000256" key="1">
    <source>
        <dbReference type="ARBA" id="ARBA00022500"/>
    </source>
</evidence>
<dbReference type="InterPro" id="IPR000700">
    <property type="entry name" value="PAS-assoc_C"/>
</dbReference>
<keyword evidence="5" id="KW-0472">Membrane</keyword>
<evidence type="ECO:0000259" key="8">
    <source>
        <dbReference type="PROSITE" id="PS50885"/>
    </source>
</evidence>
<dbReference type="SUPFAM" id="SSF55785">
    <property type="entry name" value="PYP-like sensor domain (PAS domain)"/>
    <property type="match status" value="2"/>
</dbReference>
<feature type="domain" description="PAC" evidence="7">
    <location>
        <begin position="452"/>
        <end position="504"/>
    </location>
</feature>
<dbReference type="Proteomes" id="UP000617355">
    <property type="component" value="Unassembled WGS sequence"/>
</dbReference>
<dbReference type="InterPro" id="IPR000014">
    <property type="entry name" value="PAS"/>
</dbReference>
<dbReference type="InterPro" id="IPR004089">
    <property type="entry name" value="MCPsignal_dom"/>
</dbReference>
<dbReference type="SUPFAM" id="SSF158472">
    <property type="entry name" value="HAMP domain-like"/>
    <property type="match status" value="1"/>
</dbReference>
<feature type="transmembrane region" description="Helical" evidence="5">
    <location>
        <begin position="176"/>
        <end position="197"/>
    </location>
</feature>
<dbReference type="CDD" id="cd11386">
    <property type="entry name" value="MCP_signal"/>
    <property type="match status" value="1"/>
</dbReference>
<keyword evidence="10" id="KW-1185">Reference proteome</keyword>
<evidence type="ECO:0000313" key="9">
    <source>
        <dbReference type="EMBL" id="GGD31459.1"/>
    </source>
</evidence>
<dbReference type="PROSITE" id="PS50111">
    <property type="entry name" value="CHEMOTAXIS_TRANSDUC_2"/>
    <property type="match status" value="1"/>
</dbReference>
<dbReference type="EMBL" id="BMGI01000002">
    <property type="protein sequence ID" value="GGD31459.1"/>
    <property type="molecule type" value="Genomic_DNA"/>
</dbReference>
<feature type="domain" description="HAMP" evidence="8">
    <location>
        <begin position="199"/>
        <end position="252"/>
    </location>
</feature>
<dbReference type="Gene3D" id="3.30.450.20">
    <property type="entry name" value="PAS domain"/>
    <property type="match status" value="2"/>
</dbReference>
<sequence>MQQNVTKPHRKIRWNSVFLKLSGIIWVSAMLLTAVLAWHYTRANLASVQSQLSAEARSVTDLLAEDFGEQIMLNTTGLMERRFLEMTGRDEAAMLHALAISADGAPMLAIGLEPAHEAALRGLAARAIETGGLVVSDDGLMVAAPAHAPSSGVTVGAIATSWTAQYARAAVLKTQVLVVSMAFGAIFLGVAVMFLFIRHWITRPMLDLARAVDAVAEDELDRPVAMAGRKDEIGDIATSVEYCRKRLCEGREHERLNRFRGAAFRASSAAIMMVDRDLRITAVNQKLKAILQERLADFRTLVADFEPESVIGREMDDFHTPELRERVRAILFDPARMPYKAHIRVGEARFELMITQVAGADGALEGFVVEWVDVTVQYMNDAILSAIDAHQVRAEFSLDGTLLSSNAEFAKALGADPQTLVGASSDALFAFDTALDDARGTVFDRLRKATSVYGSFDLKRADGGRAVIEGSFTPVLDKANRLIRTVLIGNDVSEARHQLEQAETERQRQAEAQARVVDALRNGLGRLAEGDLTQSIDEPFPEDYEQLRRDFNGAVDRLHDAMRGVVENADLIRGEAAEISNAADDLSVRTERQAATLEQTAAALDQLTSSVKSAAGGAEHANGLVDTARKNAESSGEVVRGAVEAMSEIETSSQEISKITGVIDDIAFQTNLLALNAGVEAARAGDAGRGFAVVASEVRALAQRSSDAAREINGLISASGQQVQRGVELVDRAGEALRGILESVTEISRNVSEIAVSSREQSAGLAEINEAVNQLDQVTQQNAAMFEQTTAASHALTREAETLTASMARFELSRAHTGGGQVVEATFASRRSETKPPKAAAASGAEAMRRQGGAALAVDDEDEGWDEF</sequence>
<feature type="region of interest" description="Disordered" evidence="4">
    <location>
        <begin position="828"/>
        <end position="868"/>
    </location>
</feature>
<evidence type="ECO:0000256" key="3">
    <source>
        <dbReference type="PROSITE-ProRule" id="PRU00284"/>
    </source>
</evidence>
<name>A0ABQ1QKI1_9RHOB</name>
<evidence type="ECO:0000259" key="6">
    <source>
        <dbReference type="PROSITE" id="PS50111"/>
    </source>
</evidence>
<dbReference type="InterPro" id="IPR003660">
    <property type="entry name" value="HAMP_dom"/>
</dbReference>
<evidence type="ECO:0000256" key="5">
    <source>
        <dbReference type="SAM" id="Phobius"/>
    </source>
</evidence>
<keyword evidence="1" id="KW-0145">Chemotaxis</keyword>
<dbReference type="CDD" id="cd06225">
    <property type="entry name" value="HAMP"/>
    <property type="match status" value="1"/>
</dbReference>
<keyword evidence="5" id="KW-1133">Transmembrane helix</keyword>
<feature type="domain" description="HAMP" evidence="8">
    <location>
        <begin position="511"/>
        <end position="563"/>
    </location>
</feature>
<comment type="caution">
    <text evidence="9">The sequence shown here is derived from an EMBL/GenBank/DDBJ whole genome shotgun (WGS) entry which is preliminary data.</text>
</comment>
<comment type="similarity">
    <text evidence="2">Belongs to the methyl-accepting chemotaxis (MCP) protein family.</text>
</comment>
<dbReference type="InterPro" id="IPR051310">
    <property type="entry name" value="MCP_chemotaxis"/>
</dbReference>
<dbReference type="SMART" id="SM00283">
    <property type="entry name" value="MA"/>
    <property type="match status" value="1"/>
</dbReference>
<accession>A0ABQ1QKI1</accession>
<evidence type="ECO:0008006" key="11">
    <source>
        <dbReference type="Google" id="ProtNLM"/>
    </source>
</evidence>
<gene>
    <name evidence="9" type="ORF">GCM10011358_14360</name>
</gene>
<evidence type="ECO:0000259" key="7">
    <source>
        <dbReference type="PROSITE" id="PS50113"/>
    </source>
</evidence>
<feature type="domain" description="Methyl-accepting transducer" evidence="6">
    <location>
        <begin position="568"/>
        <end position="797"/>
    </location>
</feature>
<dbReference type="Pfam" id="PF00672">
    <property type="entry name" value="HAMP"/>
    <property type="match status" value="1"/>
</dbReference>
<dbReference type="InterPro" id="IPR035965">
    <property type="entry name" value="PAS-like_dom_sf"/>
</dbReference>
<keyword evidence="3" id="KW-0807">Transducer</keyword>
<evidence type="ECO:0000256" key="2">
    <source>
        <dbReference type="ARBA" id="ARBA00029447"/>
    </source>
</evidence>
<protein>
    <recommendedName>
        <fullName evidence="11">Methyl-accepting chemotaxis protein</fullName>
    </recommendedName>
</protein>
<dbReference type="Pfam" id="PF00015">
    <property type="entry name" value="MCPsignal"/>
    <property type="match status" value="1"/>
</dbReference>
<dbReference type="Gene3D" id="1.10.287.950">
    <property type="entry name" value="Methyl-accepting chemotaxis protein"/>
    <property type="match status" value="1"/>
</dbReference>
<proteinExistence type="inferred from homology"/>
<evidence type="ECO:0000313" key="10">
    <source>
        <dbReference type="Proteomes" id="UP000617355"/>
    </source>
</evidence>
<feature type="compositionally biased region" description="Acidic residues" evidence="4">
    <location>
        <begin position="858"/>
        <end position="868"/>
    </location>
</feature>
<dbReference type="Pfam" id="PF13426">
    <property type="entry name" value="PAS_9"/>
    <property type="match status" value="1"/>
</dbReference>
<reference evidence="10" key="1">
    <citation type="journal article" date="2019" name="Int. J. Syst. Evol. Microbiol.">
        <title>The Global Catalogue of Microorganisms (GCM) 10K type strain sequencing project: providing services to taxonomists for standard genome sequencing and annotation.</title>
        <authorList>
            <consortium name="The Broad Institute Genomics Platform"/>
            <consortium name="The Broad Institute Genome Sequencing Center for Infectious Disease"/>
            <person name="Wu L."/>
            <person name="Ma J."/>
        </authorList>
    </citation>
    <scope>NUCLEOTIDE SEQUENCE [LARGE SCALE GENOMIC DNA]</scope>
    <source>
        <strain evidence="10">CGMCC 1.12922</strain>
    </source>
</reference>
<keyword evidence="5" id="KW-0812">Transmembrane</keyword>
<dbReference type="PANTHER" id="PTHR43531">
    <property type="entry name" value="PROTEIN ICFG"/>
    <property type="match status" value="1"/>
</dbReference>
<organism evidence="9 10">
    <name type="scientific">Sinisalibacter lacisalsi</name>
    <dbReference type="NCBI Taxonomy" id="1526570"/>
    <lineage>
        <taxon>Bacteria</taxon>
        <taxon>Pseudomonadati</taxon>
        <taxon>Pseudomonadota</taxon>
        <taxon>Alphaproteobacteria</taxon>
        <taxon>Rhodobacterales</taxon>
        <taxon>Roseobacteraceae</taxon>
        <taxon>Sinisalibacter</taxon>
    </lineage>
</organism>
<dbReference type="InterPro" id="IPR013656">
    <property type="entry name" value="PAS_4"/>
</dbReference>
<dbReference type="PANTHER" id="PTHR43531:SF11">
    <property type="entry name" value="METHYL-ACCEPTING CHEMOTAXIS PROTEIN 3"/>
    <property type="match status" value="1"/>
</dbReference>
<feature type="transmembrane region" description="Helical" evidence="5">
    <location>
        <begin position="21"/>
        <end position="40"/>
    </location>
</feature>
<evidence type="ECO:0000256" key="4">
    <source>
        <dbReference type="SAM" id="MobiDB-lite"/>
    </source>
</evidence>
<dbReference type="SMART" id="SM00304">
    <property type="entry name" value="HAMP"/>
    <property type="match status" value="2"/>
</dbReference>
<dbReference type="Gene3D" id="6.10.340.10">
    <property type="match status" value="1"/>
</dbReference>
<dbReference type="PROSITE" id="PS50113">
    <property type="entry name" value="PAC"/>
    <property type="match status" value="1"/>
</dbReference>
<dbReference type="RefSeq" id="WP_188526958.1">
    <property type="nucleotide sequence ID" value="NZ_BMGI01000002.1"/>
</dbReference>
<dbReference type="PROSITE" id="PS50885">
    <property type="entry name" value="HAMP"/>
    <property type="match status" value="2"/>
</dbReference>